<gene>
    <name evidence="1" type="ORF">KPL71_025797</name>
</gene>
<organism evidence="1 2">
    <name type="scientific">Citrus sinensis</name>
    <name type="common">Sweet orange</name>
    <name type="synonym">Citrus aurantium var. sinensis</name>
    <dbReference type="NCBI Taxonomy" id="2711"/>
    <lineage>
        <taxon>Eukaryota</taxon>
        <taxon>Viridiplantae</taxon>
        <taxon>Streptophyta</taxon>
        <taxon>Embryophyta</taxon>
        <taxon>Tracheophyta</taxon>
        <taxon>Spermatophyta</taxon>
        <taxon>Magnoliopsida</taxon>
        <taxon>eudicotyledons</taxon>
        <taxon>Gunneridae</taxon>
        <taxon>Pentapetalae</taxon>
        <taxon>rosids</taxon>
        <taxon>malvids</taxon>
        <taxon>Sapindales</taxon>
        <taxon>Rutaceae</taxon>
        <taxon>Aurantioideae</taxon>
        <taxon>Citrus</taxon>
    </lineage>
</organism>
<evidence type="ECO:0000313" key="2">
    <source>
        <dbReference type="Proteomes" id="UP000829398"/>
    </source>
</evidence>
<accession>A0ACB8HV82</accession>
<dbReference type="EMBL" id="CM039178">
    <property type="protein sequence ID" value="KAH9678645.1"/>
    <property type="molecule type" value="Genomic_DNA"/>
</dbReference>
<sequence length="679" mass="76065">MTKISESAAPSGSSGCASEIDHLFSSMAQLLEEHASIHKAHVKQQESTLAAQQKLMEQEKTMIKKMEQIACGPGFMKKDERKENDEKPVPQGERLPAETITRQLKLYRAALNGDWAVAKDIYDKDEGEIRVGITKHGDTALHVAAQANRIDFVKELVKMMKTEDIAKPNKLKCTALFYAAGSGMVEIVEEMMKGNKDIAMAPDREGTLPIVRAASLGKEEMVVFLYEQTKDFLTDDDCIELLVKLIETDSYAVALRLLKDRPQLATKRDRNEETALHVLARKNLTSSNQNPCGAFQRYFNLGAKNRKNKQALKLVESLWEQVILLREPDISKLIKEPTRIIFDAANHGNVQFLSILIREYPDLMWKCDENRYTIFHIAVSNRQVELFKFIDADDMKAIADLLVDSTDGEGNNILHLAGKLAPPDRLNVVSGSALQMQRELLWFQAVKKVVPRKLAEAKNKKGLTPRALFSEQHRDLKEKGEKWMKDTASSCMIVATLIATVVFAAALTVPGGNKEDTGLPFFLHNVSFKIFAVSNVISLVASTLSIVVFLSLVTPRYAEKDFLSLLPRKLYVGLGTLFIAIAAMMVVFSATSFIVFTDGSTWIAILVIVVPSVPAILFFYLHFRLFDDILRSVFVSDYLIPKCKTSLFYKEGETKVKQQKKTKQLNGNFTIQCACSTNV</sequence>
<dbReference type="Proteomes" id="UP000829398">
    <property type="component" value="Chromosome 9"/>
</dbReference>
<name>A0ACB8HV82_CITSI</name>
<protein>
    <submittedName>
        <fullName evidence="1">PGG domain-containing protein</fullName>
    </submittedName>
</protein>
<keyword evidence="2" id="KW-1185">Reference proteome</keyword>
<reference evidence="2" key="1">
    <citation type="journal article" date="2023" name="Hortic. Res.">
        <title>A chromosome-level phased genome enabling allele-level studies in sweet orange: a case study on citrus Huanglongbing tolerance.</title>
        <authorList>
            <person name="Wu B."/>
            <person name="Yu Q."/>
            <person name="Deng Z."/>
            <person name="Duan Y."/>
            <person name="Luo F."/>
            <person name="Gmitter F. Jr."/>
        </authorList>
    </citation>
    <scope>NUCLEOTIDE SEQUENCE [LARGE SCALE GENOMIC DNA]</scope>
    <source>
        <strain evidence="2">cv. Valencia</strain>
    </source>
</reference>
<comment type="caution">
    <text evidence="1">The sequence shown here is derived from an EMBL/GenBank/DDBJ whole genome shotgun (WGS) entry which is preliminary data.</text>
</comment>
<proteinExistence type="predicted"/>
<evidence type="ECO:0000313" key="1">
    <source>
        <dbReference type="EMBL" id="KAH9678645.1"/>
    </source>
</evidence>